<dbReference type="SUPFAM" id="SSF53098">
    <property type="entry name" value="Ribonuclease H-like"/>
    <property type="match status" value="1"/>
</dbReference>
<dbReference type="PANTHER" id="PTHR47649">
    <property type="entry name" value="RIBONUCLEASE D"/>
    <property type="match status" value="1"/>
</dbReference>
<keyword evidence="3" id="KW-1185">Reference proteome</keyword>
<dbReference type="InterPro" id="IPR044876">
    <property type="entry name" value="HRDC_dom_sf"/>
</dbReference>
<dbReference type="SUPFAM" id="SSF47819">
    <property type="entry name" value="HRDC-like"/>
    <property type="match status" value="2"/>
</dbReference>
<dbReference type="GO" id="GO:0006139">
    <property type="term" value="P:nucleobase-containing compound metabolic process"/>
    <property type="evidence" value="ECO:0007669"/>
    <property type="project" value="InterPro"/>
</dbReference>
<reference evidence="2" key="2">
    <citation type="submission" date="2006-05" db="EMBL/GenBank/DDBJ databases">
        <title>Sequencing of the draft genome and assembly of Desulfuromonas acetoxidans DSM 684.</title>
        <authorList>
            <consortium name="US DOE Joint Genome Institute (JGI-PGF)"/>
            <person name="Copeland A."/>
            <person name="Lucas S."/>
            <person name="Lapidus A."/>
            <person name="Barry K."/>
            <person name="Detter J.C."/>
            <person name="Glavina del Rio T."/>
            <person name="Hammon N."/>
            <person name="Israni S."/>
            <person name="Dalin E."/>
            <person name="Tice H."/>
            <person name="Bruce D."/>
            <person name="Pitluck S."/>
            <person name="Richardson P."/>
        </authorList>
    </citation>
    <scope>NUCLEOTIDE SEQUENCE [LARGE SCALE GENOMIC DNA]</scope>
    <source>
        <strain evidence="2">DSM 684</strain>
    </source>
</reference>
<keyword evidence="2" id="KW-0378">Hydrolase</keyword>
<dbReference type="GO" id="GO:0000166">
    <property type="term" value="F:nucleotide binding"/>
    <property type="evidence" value="ECO:0007669"/>
    <property type="project" value="InterPro"/>
</dbReference>
<evidence type="ECO:0000259" key="1">
    <source>
        <dbReference type="PROSITE" id="PS50967"/>
    </source>
</evidence>
<accession>Q1K3W9</accession>
<dbReference type="PANTHER" id="PTHR47649:SF1">
    <property type="entry name" value="RIBONUCLEASE D"/>
    <property type="match status" value="1"/>
</dbReference>
<feature type="domain" description="HRDC" evidence="1">
    <location>
        <begin position="302"/>
        <end position="374"/>
    </location>
</feature>
<dbReference type="Proteomes" id="UP000005695">
    <property type="component" value="Unassembled WGS sequence"/>
</dbReference>
<dbReference type="PROSITE" id="PS50967">
    <property type="entry name" value="HRDC"/>
    <property type="match status" value="2"/>
</dbReference>
<evidence type="ECO:0000313" key="2">
    <source>
        <dbReference type="EMBL" id="EAT17334.1"/>
    </source>
</evidence>
<gene>
    <name evidence="2" type="ORF">Dace_3200</name>
</gene>
<dbReference type="Pfam" id="PF01612">
    <property type="entry name" value="DNA_pol_A_exo1"/>
    <property type="match status" value="1"/>
</dbReference>
<dbReference type="SMART" id="SM00341">
    <property type="entry name" value="HRDC"/>
    <property type="match status" value="2"/>
</dbReference>
<dbReference type="Gene3D" id="3.30.420.10">
    <property type="entry name" value="Ribonuclease H-like superfamily/Ribonuclease H"/>
    <property type="match status" value="1"/>
</dbReference>
<comment type="caution">
    <text evidence="2">The sequence shown here is derived from an EMBL/GenBank/DDBJ whole genome shotgun (WGS) entry which is preliminary data.</text>
</comment>
<keyword evidence="2" id="KW-0540">Nuclease</keyword>
<dbReference type="InterPro" id="IPR002562">
    <property type="entry name" value="3'-5'_exonuclease_dom"/>
</dbReference>
<dbReference type="InterPro" id="IPR002121">
    <property type="entry name" value="HRDC_dom"/>
</dbReference>
<feature type="domain" description="HRDC" evidence="1">
    <location>
        <begin position="209"/>
        <end position="289"/>
    </location>
</feature>
<sequence length="374" mass="42652">MTLPPILTTDDAVVALAKDLETCAVFAVDLEADSMHSYQEKVCLLQFTYHDTTVLLDPLAAGDLAPLKPVLADSSIRKIFHAADYDIRCLARDFDIEIRGLFDTMIASQFLGEEKVGLADVLGKYFDVTLDKRFQRADWSKRPLSPEMCHYAAEDTRHLEKLVAILEPALKEKDRLWWVEEEFRLLEQAKFRVHDGPAFLRIKGAGTMPPRALAILECLLEWREKEAQRRDCPAYKVVGNKPLLSAARHMPTTMEALKDLEEFPARLADRYGRAVLKQIETGQAVDKDQLPHFPRRERRVRDVAAEERFNRLKSWRSDKAKQLEMDPGIVINNALLEAVARSQPRNAQDLMAIDGMKEWQRKVLGPELIASLHV</sequence>
<evidence type="ECO:0000313" key="3">
    <source>
        <dbReference type="Proteomes" id="UP000005695"/>
    </source>
</evidence>
<dbReference type="InterPro" id="IPR012337">
    <property type="entry name" value="RNaseH-like_sf"/>
</dbReference>
<organism evidence="2 3">
    <name type="scientific">Desulfuromonas acetoxidans (strain DSM 684 / 11070)</name>
    <dbReference type="NCBI Taxonomy" id="281689"/>
    <lineage>
        <taxon>Bacteria</taxon>
        <taxon>Pseudomonadati</taxon>
        <taxon>Thermodesulfobacteriota</taxon>
        <taxon>Desulfuromonadia</taxon>
        <taxon>Desulfuromonadales</taxon>
        <taxon>Desulfuromonadaceae</taxon>
        <taxon>Desulfuromonas</taxon>
    </lineage>
</organism>
<dbReference type="RefSeq" id="WP_005997623.1">
    <property type="nucleotide sequence ID" value="NZ_AAEW02000001.1"/>
</dbReference>
<proteinExistence type="predicted"/>
<reference evidence="2" key="1">
    <citation type="submission" date="2006-05" db="EMBL/GenBank/DDBJ databases">
        <title>Annotation of the draft genome assembly of Desulfuromonas acetoxidans DSM 684.</title>
        <authorList>
            <consortium name="US DOE Joint Genome Institute (JGI-ORNL)"/>
            <person name="Larimer F."/>
            <person name="Land M."/>
            <person name="Hauser L."/>
        </authorList>
    </citation>
    <scope>NUCLEOTIDE SEQUENCE [LARGE SCALE GENOMIC DNA]</scope>
    <source>
        <strain evidence="2">DSM 684</strain>
    </source>
</reference>
<dbReference type="Pfam" id="PF00570">
    <property type="entry name" value="HRDC"/>
    <property type="match status" value="2"/>
</dbReference>
<dbReference type="InterPro" id="IPR051086">
    <property type="entry name" value="RNase_D-like"/>
</dbReference>
<dbReference type="InterPro" id="IPR036397">
    <property type="entry name" value="RNaseH_sf"/>
</dbReference>
<dbReference type="SMART" id="SM00474">
    <property type="entry name" value="35EXOc"/>
    <property type="match status" value="1"/>
</dbReference>
<dbReference type="OrthoDB" id="144122at2"/>
<dbReference type="GO" id="GO:0008408">
    <property type="term" value="F:3'-5' exonuclease activity"/>
    <property type="evidence" value="ECO:0007669"/>
    <property type="project" value="InterPro"/>
</dbReference>
<dbReference type="CDD" id="cd06142">
    <property type="entry name" value="RNaseD_exo"/>
    <property type="match status" value="1"/>
</dbReference>
<dbReference type="AlphaFoldDB" id="Q1K3W9"/>
<dbReference type="GO" id="GO:0003676">
    <property type="term" value="F:nucleic acid binding"/>
    <property type="evidence" value="ECO:0007669"/>
    <property type="project" value="InterPro"/>
</dbReference>
<dbReference type="EMBL" id="AAEW02000001">
    <property type="protein sequence ID" value="EAT17334.1"/>
    <property type="molecule type" value="Genomic_DNA"/>
</dbReference>
<name>Q1K3W9_DESA6</name>
<keyword evidence="2" id="KW-0269">Exonuclease</keyword>
<dbReference type="Gene3D" id="1.10.150.80">
    <property type="entry name" value="HRDC domain"/>
    <property type="match status" value="2"/>
</dbReference>
<protein>
    <submittedName>
        <fullName evidence="2">3'-5' exonuclease</fullName>
    </submittedName>
</protein>
<dbReference type="InterPro" id="IPR010997">
    <property type="entry name" value="HRDC-like_sf"/>
</dbReference>